<proteinExistence type="predicted"/>
<feature type="transmembrane region" description="Helical" evidence="1">
    <location>
        <begin position="18"/>
        <end position="38"/>
    </location>
</feature>
<dbReference type="HOGENOM" id="CLU_778847_0_0_1"/>
<accession>S7WCG6</accession>
<protein>
    <submittedName>
        <fullName evidence="2">Uncharacterized protein</fullName>
    </submittedName>
</protein>
<keyword evidence="1" id="KW-0812">Transmembrane</keyword>
<comment type="caution">
    <text evidence="2">The sequence shown here is derived from an EMBL/GenBank/DDBJ whole genome shotgun (WGS) entry which is preliminary data.</text>
</comment>
<keyword evidence="1" id="KW-0472">Membrane</keyword>
<gene>
    <name evidence="2" type="ORF">SLOPH_772</name>
</gene>
<evidence type="ECO:0000313" key="3">
    <source>
        <dbReference type="Proteomes" id="UP000014978"/>
    </source>
</evidence>
<evidence type="ECO:0000256" key="1">
    <source>
        <dbReference type="SAM" id="Phobius"/>
    </source>
</evidence>
<name>S7WCG6_SPRLO</name>
<organism evidence="2 3">
    <name type="scientific">Spraguea lophii (strain 42_110)</name>
    <name type="common">Microsporidian parasite</name>
    <dbReference type="NCBI Taxonomy" id="1358809"/>
    <lineage>
        <taxon>Eukaryota</taxon>
        <taxon>Fungi</taxon>
        <taxon>Fungi incertae sedis</taxon>
        <taxon>Microsporidia</taxon>
        <taxon>Spragueidae</taxon>
        <taxon>Spraguea</taxon>
    </lineage>
</organism>
<dbReference type="AlphaFoldDB" id="S7WCG6"/>
<keyword evidence="3" id="KW-1185">Reference proteome</keyword>
<evidence type="ECO:0000313" key="2">
    <source>
        <dbReference type="EMBL" id="EPR79502.1"/>
    </source>
</evidence>
<dbReference type="VEuPathDB" id="MicrosporidiaDB:SLOPH_772"/>
<feature type="transmembrane region" description="Helical" evidence="1">
    <location>
        <begin position="44"/>
        <end position="77"/>
    </location>
</feature>
<dbReference type="Proteomes" id="UP000014978">
    <property type="component" value="Unassembled WGS sequence"/>
</dbReference>
<keyword evidence="1" id="KW-1133">Transmembrane helix</keyword>
<dbReference type="InParanoid" id="S7WCG6"/>
<dbReference type="EMBL" id="ATCN01000220">
    <property type="protein sequence ID" value="EPR79502.1"/>
    <property type="molecule type" value="Genomic_DNA"/>
</dbReference>
<reference evidence="3" key="1">
    <citation type="journal article" date="2013" name="PLoS Genet.">
        <title>The genome of Spraguea lophii and the basis of host-microsporidian interactions.</title>
        <authorList>
            <person name="Campbell S.E."/>
            <person name="Williams T.A."/>
            <person name="Yousuf A."/>
            <person name="Soanes D.M."/>
            <person name="Paszkiewicz K.H."/>
            <person name="Williams B.A.P."/>
        </authorList>
    </citation>
    <scope>NUCLEOTIDE SEQUENCE [LARGE SCALE GENOMIC DNA]</scope>
    <source>
        <strain evidence="3">42_110</strain>
    </source>
</reference>
<sequence>MVKTGYIIKERVERHTGLLFGAIKLMAILILLVLQYFFSKYYIYFYFILIFIIFFTYNAILRCCLLCGASVLVFFYYKNEIFVLNKKAERPDFLLYKNIKPFVEPKVRKEYLQEGFVDESSVDCTLPTFSDERLKRDEKSSFINAVNDIKTANTAEDYTSKVKECFENNKKFEYGFRKLYFNFFKTPENLCINIETEFNEKFAGYINRENPIYTLIDKIFGDNDYILFVANKLQFFWMISFDDGFLYSKVDTDNSEIKFNHYQINTDDIIGYGLPIEETNLDLIRLLLCQYTRKNGINTKPLNFDSNSNLKLLPRSNMMKDLHPYLPLYLILHEYEGIITVNENNEYFMKVNYNVN</sequence>